<gene>
    <name evidence="3" type="ORF">B0T14DRAFT_513973</name>
</gene>
<organism evidence="3 4">
    <name type="scientific">Immersiella caudata</name>
    <dbReference type="NCBI Taxonomy" id="314043"/>
    <lineage>
        <taxon>Eukaryota</taxon>
        <taxon>Fungi</taxon>
        <taxon>Dikarya</taxon>
        <taxon>Ascomycota</taxon>
        <taxon>Pezizomycotina</taxon>
        <taxon>Sordariomycetes</taxon>
        <taxon>Sordariomycetidae</taxon>
        <taxon>Sordariales</taxon>
        <taxon>Lasiosphaeriaceae</taxon>
        <taxon>Immersiella</taxon>
    </lineage>
</organism>
<evidence type="ECO:0000256" key="1">
    <source>
        <dbReference type="SAM" id="MobiDB-lite"/>
    </source>
</evidence>
<reference evidence="3" key="1">
    <citation type="submission" date="2023-06" db="EMBL/GenBank/DDBJ databases">
        <title>Genome-scale phylogeny and comparative genomics of the fungal order Sordariales.</title>
        <authorList>
            <consortium name="Lawrence Berkeley National Laboratory"/>
            <person name="Hensen N."/>
            <person name="Bonometti L."/>
            <person name="Westerberg I."/>
            <person name="Brannstrom I.O."/>
            <person name="Guillou S."/>
            <person name="Cros-Aarteil S."/>
            <person name="Calhoun S."/>
            <person name="Haridas S."/>
            <person name="Kuo A."/>
            <person name="Mondo S."/>
            <person name="Pangilinan J."/>
            <person name="Riley R."/>
            <person name="Labutti K."/>
            <person name="Andreopoulos B."/>
            <person name="Lipzen A."/>
            <person name="Chen C."/>
            <person name="Yanf M."/>
            <person name="Daum C."/>
            <person name="Ng V."/>
            <person name="Clum A."/>
            <person name="Steindorff A."/>
            <person name="Ohm R."/>
            <person name="Martin F."/>
            <person name="Silar P."/>
            <person name="Natvig D."/>
            <person name="Lalanne C."/>
            <person name="Gautier V."/>
            <person name="Ament-Velasquez S.L."/>
            <person name="Kruys A."/>
            <person name="Hutchinson M.I."/>
            <person name="Powell A.J."/>
            <person name="Barry K."/>
            <person name="Miller A.N."/>
            <person name="Grigoriev I.V."/>
            <person name="Debuchy R."/>
            <person name="Gladieux P."/>
            <person name="Thoren M.H."/>
            <person name="Johannesson H."/>
        </authorList>
    </citation>
    <scope>NUCLEOTIDE SEQUENCE</scope>
    <source>
        <strain evidence="3">CBS 606.72</strain>
    </source>
</reference>
<feature type="region of interest" description="Disordered" evidence="1">
    <location>
        <begin position="29"/>
        <end position="128"/>
    </location>
</feature>
<feature type="compositionally biased region" description="Basic and acidic residues" evidence="1">
    <location>
        <begin position="91"/>
        <end position="101"/>
    </location>
</feature>
<name>A0AA40C2K6_9PEZI</name>
<protein>
    <submittedName>
        <fullName evidence="3">Uncharacterized protein</fullName>
    </submittedName>
</protein>
<feature type="chain" id="PRO_5041466042" evidence="2">
    <location>
        <begin position="21"/>
        <end position="158"/>
    </location>
</feature>
<feature type="compositionally biased region" description="Low complexity" evidence="1">
    <location>
        <begin position="35"/>
        <end position="53"/>
    </location>
</feature>
<evidence type="ECO:0000313" key="3">
    <source>
        <dbReference type="EMBL" id="KAK0622519.1"/>
    </source>
</evidence>
<comment type="caution">
    <text evidence="3">The sequence shown here is derived from an EMBL/GenBank/DDBJ whole genome shotgun (WGS) entry which is preliminary data.</text>
</comment>
<feature type="signal peptide" evidence="2">
    <location>
        <begin position="1"/>
        <end position="20"/>
    </location>
</feature>
<sequence length="158" mass="15692">MARFALLIVALLSAAHSTTALAPLQLRHDGEDHGAPAASTTAPVPTASPSTTTRAHHSQETTPVPVASASLTITTTTQPVSQGTKPPSTSGHDHSSHDHSSHNHSSSSKGTATSSGSAASTSSVVTGGAGRALGRDMVGLAWMGAMAVAVGGPLVYVL</sequence>
<accession>A0AA40C2K6</accession>
<evidence type="ECO:0000313" key="4">
    <source>
        <dbReference type="Proteomes" id="UP001175000"/>
    </source>
</evidence>
<dbReference type="AlphaFoldDB" id="A0AA40C2K6"/>
<feature type="compositionally biased region" description="Low complexity" evidence="1">
    <location>
        <begin position="103"/>
        <end position="126"/>
    </location>
</feature>
<evidence type="ECO:0000256" key="2">
    <source>
        <dbReference type="SAM" id="SignalP"/>
    </source>
</evidence>
<feature type="compositionally biased region" description="Polar residues" evidence="1">
    <location>
        <begin position="69"/>
        <end position="87"/>
    </location>
</feature>
<keyword evidence="2" id="KW-0732">Signal</keyword>
<proteinExistence type="predicted"/>
<dbReference type="EMBL" id="JAULSU010000003">
    <property type="protein sequence ID" value="KAK0622519.1"/>
    <property type="molecule type" value="Genomic_DNA"/>
</dbReference>
<dbReference type="Proteomes" id="UP001175000">
    <property type="component" value="Unassembled WGS sequence"/>
</dbReference>
<keyword evidence="4" id="KW-1185">Reference proteome</keyword>